<dbReference type="Gene3D" id="1.20.1250.20">
    <property type="entry name" value="MFS general substrate transporter like domains"/>
    <property type="match status" value="2"/>
</dbReference>
<dbReference type="EMBL" id="UAUF01000012">
    <property type="protein sequence ID" value="SPZ08640.1"/>
    <property type="molecule type" value="Genomic_DNA"/>
</dbReference>
<dbReference type="GO" id="GO:0016020">
    <property type="term" value="C:membrane"/>
    <property type="evidence" value="ECO:0007669"/>
    <property type="project" value="UniProtKB-SubCell"/>
</dbReference>
<evidence type="ECO:0000256" key="3">
    <source>
        <dbReference type="ARBA" id="ARBA00022989"/>
    </source>
</evidence>
<dbReference type="CDD" id="cd17393">
    <property type="entry name" value="MFS_MosC_like"/>
    <property type="match status" value="1"/>
</dbReference>
<evidence type="ECO:0000313" key="8">
    <source>
        <dbReference type="Proteomes" id="UP000250443"/>
    </source>
</evidence>
<sequence>MAEKTLAGSARWACAYFFAINGLVHGSLMARIPALKMQAGLDEGTLGQALLCLGLGALTAFPLTGILQRWLGSRRIVIGGGLLLLFAFPLVGLAHQWLSFALAMYLIGLASGAMDVAVNTQSVEVERALRRPTLSLLHGMYSLGGLVGALGAAALVALSPVWHFLLLAVIALIFLLPGGKRLLPDEHMPARTHKGSGLRLPPMAVVGLGLMALCSFVSEGAIADWSALLLHDVKSASEGLSALGYAAFSATMVFGRLFGDRLRVRFQDHSLVRALGGLATLGMVVALLAPDAIISIIGFALAGLGLSIIVPILFSAAGNRPGIDPGVGVAAVATLGYGGLLMGPPLIGLLAQAVGLKLALLSIVALCAALCLRAGIVRRG</sequence>
<evidence type="ECO:0000313" key="9">
    <source>
        <dbReference type="Proteomes" id="UP000626180"/>
    </source>
</evidence>
<dbReference type="AlphaFoldDB" id="A0A2X2EPW4"/>
<comment type="subcellular location">
    <subcellularLocation>
        <location evidence="1">Membrane</location>
        <topology evidence="1">Multi-pass membrane protein</topology>
    </subcellularLocation>
</comment>
<reference evidence="6 9" key="2">
    <citation type="submission" date="2020-10" db="EMBL/GenBank/DDBJ databases">
        <title>Genome sequences of Pseudomonas isolates.</title>
        <authorList>
            <person name="Wessels L."/>
            <person name="Reich F."/>
            <person name="Hammerl J."/>
        </authorList>
    </citation>
    <scope>NUCLEOTIDE SEQUENCE [LARGE SCALE GENOMIC DNA]</scope>
    <source>
        <strain evidence="6 9">20-MO00624-0</strain>
    </source>
</reference>
<keyword evidence="2 5" id="KW-0812">Transmembrane</keyword>
<feature type="transmembrane region" description="Helical" evidence="5">
    <location>
        <begin position="164"/>
        <end position="183"/>
    </location>
</feature>
<dbReference type="Proteomes" id="UP000626180">
    <property type="component" value="Unassembled WGS sequence"/>
</dbReference>
<feature type="transmembrane region" description="Helical" evidence="5">
    <location>
        <begin position="203"/>
        <end position="222"/>
    </location>
</feature>
<feature type="transmembrane region" description="Helical" evidence="5">
    <location>
        <begin position="46"/>
        <end position="64"/>
    </location>
</feature>
<organism evidence="7 8">
    <name type="scientific">Pseudomonas luteola</name>
    <dbReference type="NCBI Taxonomy" id="47886"/>
    <lineage>
        <taxon>Bacteria</taxon>
        <taxon>Pseudomonadati</taxon>
        <taxon>Pseudomonadota</taxon>
        <taxon>Gammaproteobacteria</taxon>
        <taxon>Pseudomonadales</taxon>
        <taxon>Pseudomonadaceae</taxon>
        <taxon>Pseudomonas</taxon>
    </lineage>
</organism>
<feature type="transmembrane region" description="Helical" evidence="5">
    <location>
        <begin position="139"/>
        <end position="158"/>
    </location>
</feature>
<evidence type="ECO:0000256" key="2">
    <source>
        <dbReference type="ARBA" id="ARBA00022692"/>
    </source>
</evidence>
<reference evidence="7 8" key="1">
    <citation type="submission" date="2018-06" db="EMBL/GenBank/DDBJ databases">
        <authorList>
            <consortium name="Pathogen Informatics"/>
            <person name="Doyle S."/>
        </authorList>
    </citation>
    <scope>NUCLEOTIDE SEQUENCE [LARGE SCALE GENOMIC DNA]</scope>
    <source>
        <strain evidence="7 8">NCTC11842</strain>
    </source>
</reference>
<feature type="transmembrane region" description="Helical" evidence="5">
    <location>
        <begin position="242"/>
        <end position="259"/>
    </location>
</feature>
<evidence type="ECO:0000256" key="5">
    <source>
        <dbReference type="SAM" id="Phobius"/>
    </source>
</evidence>
<gene>
    <name evidence="7" type="primary">ybjJ_1</name>
    <name evidence="6" type="ORF">IRZ65_04975</name>
    <name evidence="7" type="ORF">NCTC11842_02892</name>
</gene>
<feature type="transmembrane region" description="Helical" evidence="5">
    <location>
        <begin position="76"/>
        <end position="94"/>
    </location>
</feature>
<feature type="transmembrane region" description="Helical" evidence="5">
    <location>
        <begin position="294"/>
        <end position="314"/>
    </location>
</feature>
<dbReference type="Proteomes" id="UP000250443">
    <property type="component" value="Unassembled WGS sequence"/>
</dbReference>
<dbReference type="RefSeq" id="WP_010795085.1">
    <property type="nucleotide sequence ID" value="NZ_FQYS01000001.1"/>
</dbReference>
<feature type="transmembrane region" description="Helical" evidence="5">
    <location>
        <begin position="12"/>
        <end position="34"/>
    </location>
</feature>
<dbReference type="InterPro" id="IPR011701">
    <property type="entry name" value="MFS"/>
</dbReference>
<dbReference type="PANTHER" id="PTHR23514:SF13">
    <property type="entry name" value="INNER MEMBRANE PROTEIN YBJJ"/>
    <property type="match status" value="1"/>
</dbReference>
<protein>
    <submittedName>
        <fullName evidence="6">MFS transporter</fullName>
    </submittedName>
    <submittedName>
        <fullName evidence="7">Putative integral membrane transport protein</fullName>
    </submittedName>
</protein>
<feature type="transmembrane region" description="Helical" evidence="5">
    <location>
        <begin position="326"/>
        <end position="347"/>
    </location>
</feature>
<keyword evidence="9" id="KW-1185">Reference proteome</keyword>
<dbReference type="Pfam" id="PF07690">
    <property type="entry name" value="MFS_1"/>
    <property type="match status" value="1"/>
</dbReference>
<proteinExistence type="predicted"/>
<dbReference type="InterPro" id="IPR051788">
    <property type="entry name" value="MFS_Transporter"/>
</dbReference>
<dbReference type="PANTHER" id="PTHR23514">
    <property type="entry name" value="BYPASS OF STOP CODON PROTEIN 6"/>
    <property type="match status" value="1"/>
</dbReference>
<evidence type="ECO:0000313" key="6">
    <source>
        <dbReference type="EMBL" id="MBF8640033.1"/>
    </source>
</evidence>
<evidence type="ECO:0000256" key="1">
    <source>
        <dbReference type="ARBA" id="ARBA00004141"/>
    </source>
</evidence>
<dbReference type="SUPFAM" id="SSF103473">
    <property type="entry name" value="MFS general substrate transporter"/>
    <property type="match status" value="1"/>
</dbReference>
<feature type="transmembrane region" description="Helical" evidence="5">
    <location>
        <begin position="271"/>
        <end position="288"/>
    </location>
</feature>
<feature type="transmembrane region" description="Helical" evidence="5">
    <location>
        <begin position="353"/>
        <end position="376"/>
    </location>
</feature>
<feature type="transmembrane region" description="Helical" evidence="5">
    <location>
        <begin position="100"/>
        <end position="118"/>
    </location>
</feature>
<dbReference type="GO" id="GO:0022857">
    <property type="term" value="F:transmembrane transporter activity"/>
    <property type="evidence" value="ECO:0007669"/>
    <property type="project" value="InterPro"/>
</dbReference>
<dbReference type="EMBL" id="JADMCD010000002">
    <property type="protein sequence ID" value="MBF8640033.1"/>
    <property type="molecule type" value="Genomic_DNA"/>
</dbReference>
<name>A0A2X2EPW4_PSELU</name>
<dbReference type="InterPro" id="IPR036259">
    <property type="entry name" value="MFS_trans_sf"/>
</dbReference>
<accession>A0A2X2EPW4</accession>
<keyword evidence="3 5" id="KW-1133">Transmembrane helix</keyword>
<evidence type="ECO:0000256" key="4">
    <source>
        <dbReference type="ARBA" id="ARBA00023136"/>
    </source>
</evidence>
<evidence type="ECO:0000313" key="7">
    <source>
        <dbReference type="EMBL" id="SPZ08640.1"/>
    </source>
</evidence>
<keyword evidence="4 5" id="KW-0472">Membrane</keyword>